<evidence type="ECO:0000259" key="2">
    <source>
        <dbReference type="Pfam" id="PF13439"/>
    </source>
</evidence>
<gene>
    <name evidence="3" type="ORF">HXX08_18015</name>
    <name evidence="4" type="ORF">OZ401_003286</name>
</gene>
<dbReference type="AlphaFoldDB" id="A0A8T7M6U6"/>
<dbReference type="RefSeq" id="WP_341471531.1">
    <property type="nucleotide sequence ID" value="NZ_CP128400.1"/>
</dbReference>
<dbReference type="GO" id="GO:0016758">
    <property type="term" value="F:hexosyltransferase activity"/>
    <property type="evidence" value="ECO:0007669"/>
    <property type="project" value="TreeGrafter"/>
</dbReference>
<name>A0A8T7M6U6_9CHLR</name>
<dbReference type="PANTHER" id="PTHR45947">
    <property type="entry name" value="SULFOQUINOVOSYL TRANSFERASE SQD2"/>
    <property type="match status" value="1"/>
</dbReference>
<dbReference type="CDD" id="cd03801">
    <property type="entry name" value="GT4_PimA-like"/>
    <property type="match status" value="1"/>
</dbReference>
<evidence type="ECO:0000313" key="4">
    <source>
        <dbReference type="EMBL" id="WJW69658.1"/>
    </source>
</evidence>
<dbReference type="Proteomes" id="UP001431572">
    <property type="component" value="Chromosome 2"/>
</dbReference>
<dbReference type="PANTHER" id="PTHR45947:SF3">
    <property type="entry name" value="SULFOQUINOVOSYL TRANSFERASE SQD2"/>
    <property type="match status" value="1"/>
</dbReference>
<protein>
    <submittedName>
        <fullName evidence="3">Glycosyltransferase family 4 protein</fullName>
    </submittedName>
</protein>
<dbReference type="Gene3D" id="3.40.50.2000">
    <property type="entry name" value="Glycogen Phosphorylase B"/>
    <property type="match status" value="2"/>
</dbReference>
<reference evidence="3 5" key="1">
    <citation type="submission" date="2020-06" db="EMBL/GenBank/DDBJ databases">
        <title>Anoxygenic phototrophic Chloroflexota member uses a Type I reaction center.</title>
        <authorList>
            <person name="Tsuji J.M."/>
            <person name="Shaw N.A."/>
            <person name="Nagashima S."/>
            <person name="Venkiteswaran J."/>
            <person name="Schiff S.L."/>
            <person name="Hanada S."/>
            <person name="Tank M."/>
            <person name="Neufeld J.D."/>
        </authorList>
    </citation>
    <scope>NUCLEOTIDE SEQUENCE [LARGE SCALE GENOMIC DNA]</scope>
    <source>
        <strain evidence="3">L227-S17</strain>
    </source>
</reference>
<accession>A0A8T7M6U6</accession>
<evidence type="ECO:0000313" key="3">
    <source>
        <dbReference type="EMBL" id="NWJ47753.1"/>
    </source>
</evidence>
<dbReference type="EMBL" id="CP128400">
    <property type="protein sequence ID" value="WJW69658.1"/>
    <property type="molecule type" value="Genomic_DNA"/>
</dbReference>
<feature type="domain" description="Glycosyl transferase family 1" evidence="1">
    <location>
        <begin position="192"/>
        <end position="357"/>
    </location>
</feature>
<dbReference type="InterPro" id="IPR028098">
    <property type="entry name" value="Glyco_trans_4-like_N"/>
</dbReference>
<evidence type="ECO:0000313" key="6">
    <source>
        <dbReference type="Proteomes" id="UP001431572"/>
    </source>
</evidence>
<dbReference type="Pfam" id="PF13439">
    <property type="entry name" value="Glyco_transf_4"/>
    <property type="match status" value="1"/>
</dbReference>
<dbReference type="Pfam" id="PF00534">
    <property type="entry name" value="Glycos_transf_1"/>
    <property type="match status" value="1"/>
</dbReference>
<sequence>MKIALYNVTTTTKTGGVESFVWELARHLSLQYPDLQVDIIGGKSPPDFTPSVPGERVRIITRPFISREAMRRVPILRTQYGLTKLLERLSFAVATLPLLWREKYDILHIQKPYDLPVAKLTRFLRGSKILFGCHGKDFFPFDRLFSKKLDGAVSCSHYNAETIQAHYGLMPEVVYNGIDVKLFSPREPDPELRDRYAEPGEKIIMWVGRLVRWKGLQYLIEALPLLAEQGLKVRLLVAGDGEYRPELEKLAEKLGIANQIEWLGLVPNQALPAYYAISEVVVGTSFANETFGIALCEAAACERPLVASRFGGFLEVVKDGETGFHYTPQNPADLAEKLGKVLCNPPMAAQMGKAGRQYVTDNFTWECVTERVFKAYSRIVR</sequence>
<evidence type="ECO:0000259" key="1">
    <source>
        <dbReference type="Pfam" id="PF00534"/>
    </source>
</evidence>
<dbReference type="SUPFAM" id="SSF53756">
    <property type="entry name" value="UDP-Glycosyltransferase/glycogen phosphorylase"/>
    <property type="match status" value="1"/>
</dbReference>
<reference evidence="4" key="2">
    <citation type="journal article" date="2024" name="Nature">
        <title>Anoxygenic phototroph of the Chloroflexota uses a type I reaction centre.</title>
        <authorList>
            <person name="Tsuji J.M."/>
            <person name="Shaw N.A."/>
            <person name="Nagashima S."/>
            <person name="Venkiteswaran J.J."/>
            <person name="Schiff S.L."/>
            <person name="Watanabe T."/>
            <person name="Fukui M."/>
            <person name="Hanada S."/>
            <person name="Tank M."/>
            <person name="Neufeld J.D."/>
        </authorList>
    </citation>
    <scope>NUCLEOTIDE SEQUENCE</scope>
    <source>
        <strain evidence="4">L227-S17</strain>
    </source>
</reference>
<dbReference type="EMBL" id="JACATZ010000003">
    <property type="protein sequence ID" value="NWJ47753.1"/>
    <property type="molecule type" value="Genomic_DNA"/>
</dbReference>
<dbReference type="InterPro" id="IPR001296">
    <property type="entry name" value="Glyco_trans_1"/>
</dbReference>
<dbReference type="Proteomes" id="UP000521676">
    <property type="component" value="Unassembled WGS sequence"/>
</dbReference>
<proteinExistence type="predicted"/>
<keyword evidence="6" id="KW-1185">Reference proteome</keyword>
<dbReference type="InterPro" id="IPR050194">
    <property type="entry name" value="Glycosyltransferase_grp1"/>
</dbReference>
<organism evidence="3 5">
    <name type="scientific">Candidatus Chlorohelix allophototropha</name>
    <dbReference type="NCBI Taxonomy" id="3003348"/>
    <lineage>
        <taxon>Bacteria</taxon>
        <taxon>Bacillati</taxon>
        <taxon>Chloroflexota</taxon>
        <taxon>Chloroflexia</taxon>
        <taxon>Candidatus Chloroheliales</taxon>
        <taxon>Candidatus Chloroheliaceae</taxon>
        <taxon>Candidatus Chlorohelix</taxon>
    </lineage>
</organism>
<evidence type="ECO:0000313" key="5">
    <source>
        <dbReference type="Proteomes" id="UP000521676"/>
    </source>
</evidence>
<feature type="domain" description="Glycosyltransferase subfamily 4-like N-terminal" evidence="2">
    <location>
        <begin position="15"/>
        <end position="181"/>
    </location>
</feature>